<sequence length="163" mass="17934">MNQPSTSHRDARIPVLVIIVWATVLVSAISADMRYERAGTSVTPDPLVAQGNRLMLTGEPLPQCATAVPRLVALVCGKVPVNRAGEAVLQIVPGIGPELARRIVAERQRSGNFDSAEQLTRVSGIGPVRSRQFREFFLFDEPPREIDAHRKPRSCADRANCRR</sequence>
<dbReference type="GO" id="GO:0015627">
    <property type="term" value="C:type II protein secretion system complex"/>
    <property type="evidence" value="ECO:0007669"/>
    <property type="project" value="TreeGrafter"/>
</dbReference>
<feature type="domain" description="Helix-hairpin-helix DNA-binding motif class 1" evidence="2">
    <location>
        <begin position="117"/>
        <end position="136"/>
    </location>
</feature>
<organism evidence="3 4">
    <name type="scientific">Desulfofustis glycolicus DSM 9705</name>
    <dbReference type="NCBI Taxonomy" id="1121409"/>
    <lineage>
        <taxon>Bacteria</taxon>
        <taxon>Pseudomonadati</taxon>
        <taxon>Thermodesulfobacteriota</taxon>
        <taxon>Desulfobulbia</taxon>
        <taxon>Desulfobulbales</taxon>
        <taxon>Desulfocapsaceae</taxon>
        <taxon>Desulfofustis</taxon>
    </lineage>
</organism>
<protein>
    <submittedName>
        <fullName evidence="3">Competence protein ComEA helix-hairpin-helix repeat region</fullName>
    </submittedName>
</protein>
<dbReference type="GO" id="GO:0015628">
    <property type="term" value="P:protein secretion by the type II secretion system"/>
    <property type="evidence" value="ECO:0007669"/>
    <property type="project" value="TreeGrafter"/>
</dbReference>
<dbReference type="Proteomes" id="UP000184139">
    <property type="component" value="Unassembled WGS sequence"/>
</dbReference>
<dbReference type="EMBL" id="FQXS01000004">
    <property type="protein sequence ID" value="SHH59701.1"/>
    <property type="molecule type" value="Genomic_DNA"/>
</dbReference>
<accession>A0A1M5U9W8</accession>
<dbReference type="SUPFAM" id="SSF47781">
    <property type="entry name" value="RuvA domain 2-like"/>
    <property type="match status" value="1"/>
</dbReference>
<keyword evidence="1" id="KW-0472">Membrane</keyword>
<dbReference type="GO" id="GO:0003677">
    <property type="term" value="F:DNA binding"/>
    <property type="evidence" value="ECO:0007669"/>
    <property type="project" value="InterPro"/>
</dbReference>
<dbReference type="SMART" id="SM00278">
    <property type="entry name" value="HhH1"/>
    <property type="match status" value="2"/>
</dbReference>
<keyword evidence="4" id="KW-1185">Reference proteome</keyword>
<name>A0A1M5U9W8_9BACT</name>
<keyword evidence="1" id="KW-1133">Transmembrane helix</keyword>
<feature type="transmembrane region" description="Helical" evidence="1">
    <location>
        <begin position="12"/>
        <end position="31"/>
    </location>
</feature>
<dbReference type="OrthoDB" id="5432820at2"/>
<dbReference type="PANTHER" id="PTHR21180:SF32">
    <property type="entry name" value="ENDONUCLEASE_EXONUCLEASE_PHOSPHATASE FAMILY DOMAIN-CONTAINING PROTEIN 1"/>
    <property type="match status" value="1"/>
</dbReference>
<reference evidence="3 4" key="1">
    <citation type="submission" date="2016-11" db="EMBL/GenBank/DDBJ databases">
        <authorList>
            <person name="Jaros S."/>
            <person name="Januszkiewicz K."/>
            <person name="Wedrychowicz H."/>
        </authorList>
    </citation>
    <scope>NUCLEOTIDE SEQUENCE [LARGE SCALE GENOMIC DNA]</scope>
    <source>
        <strain evidence="3 4">DSM 9705</strain>
    </source>
</reference>
<dbReference type="PANTHER" id="PTHR21180">
    <property type="entry name" value="ENDONUCLEASE/EXONUCLEASE/PHOSPHATASE FAMILY DOMAIN-CONTAINING PROTEIN 1"/>
    <property type="match status" value="1"/>
</dbReference>
<feature type="domain" description="Helix-hairpin-helix DNA-binding motif class 1" evidence="2">
    <location>
        <begin position="87"/>
        <end position="106"/>
    </location>
</feature>
<dbReference type="InterPro" id="IPR010994">
    <property type="entry name" value="RuvA_2-like"/>
</dbReference>
<gene>
    <name evidence="3" type="ORF">SAMN02745124_01091</name>
</gene>
<keyword evidence="1" id="KW-0812">Transmembrane</keyword>
<dbReference type="InterPro" id="IPR003583">
    <property type="entry name" value="Hlx-hairpin-Hlx_DNA-bd_motif"/>
</dbReference>
<dbReference type="InterPro" id="IPR051675">
    <property type="entry name" value="Endo/Exo/Phosphatase_dom_1"/>
</dbReference>
<evidence type="ECO:0000313" key="4">
    <source>
        <dbReference type="Proteomes" id="UP000184139"/>
    </source>
</evidence>
<dbReference type="Gene3D" id="1.10.150.320">
    <property type="entry name" value="Photosystem II 12 kDa extrinsic protein"/>
    <property type="match status" value="1"/>
</dbReference>
<dbReference type="AlphaFoldDB" id="A0A1M5U9W8"/>
<proteinExistence type="predicted"/>
<evidence type="ECO:0000313" key="3">
    <source>
        <dbReference type="EMBL" id="SHH59701.1"/>
    </source>
</evidence>
<evidence type="ECO:0000259" key="2">
    <source>
        <dbReference type="SMART" id="SM00278"/>
    </source>
</evidence>
<dbReference type="Pfam" id="PF12836">
    <property type="entry name" value="HHH_3"/>
    <property type="match status" value="1"/>
</dbReference>
<dbReference type="GO" id="GO:0006281">
    <property type="term" value="P:DNA repair"/>
    <property type="evidence" value="ECO:0007669"/>
    <property type="project" value="InterPro"/>
</dbReference>
<dbReference type="STRING" id="1121409.SAMN02745124_01091"/>
<evidence type="ECO:0000256" key="1">
    <source>
        <dbReference type="SAM" id="Phobius"/>
    </source>
</evidence>